<proteinExistence type="predicted"/>
<organism evidence="1">
    <name type="scientific">Nothobranchius furzeri</name>
    <name type="common">Turquoise killifish</name>
    <dbReference type="NCBI Taxonomy" id="105023"/>
    <lineage>
        <taxon>Eukaryota</taxon>
        <taxon>Metazoa</taxon>
        <taxon>Chordata</taxon>
        <taxon>Craniata</taxon>
        <taxon>Vertebrata</taxon>
        <taxon>Euteleostomi</taxon>
        <taxon>Actinopterygii</taxon>
        <taxon>Neopterygii</taxon>
        <taxon>Teleostei</taxon>
        <taxon>Neoteleostei</taxon>
        <taxon>Acanthomorphata</taxon>
        <taxon>Ovalentaria</taxon>
        <taxon>Atherinomorphae</taxon>
        <taxon>Cyprinodontiformes</taxon>
        <taxon>Nothobranchiidae</taxon>
        <taxon>Nothobranchius</taxon>
    </lineage>
</organism>
<reference evidence="1" key="2">
    <citation type="submission" date="2016-06" db="EMBL/GenBank/DDBJ databases">
        <title>The genome of a short-lived fish provides insights into sex chromosome evolution and the genetic control of aging.</title>
        <authorList>
            <person name="Reichwald K."/>
            <person name="Felder M."/>
            <person name="Petzold A."/>
            <person name="Koch P."/>
            <person name="Groth M."/>
            <person name="Platzer M."/>
        </authorList>
    </citation>
    <scope>NUCLEOTIDE SEQUENCE</scope>
    <source>
        <tissue evidence="1">Brain</tissue>
    </source>
</reference>
<protein>
    <submittedName>
        <fullName evidence="1">Uncharacterized protein</fullName>
    </submittedName>
</protein>
<sequence length="73" mass="8721">PRWWWRTSALRRGPVRSPSLSWCLESIPVWRRPGTWRSPTPAPNLLLLLLPPRSNQTVKRRKKFDVRLKKSHI</sequence>
<evidence type="ECO:0000313" key="1">
    <source>
        <dbReference type="EMBL" id="SBS55566.1"/>
    </source>
</evidence>
<dbReference type="AlphaFoldDB" id="A0A1A8V6Z3"/>
<reference evidence="1" key="1">
    <citation type="submission" date="2016-05" db="EMBL/GenBank/DDBJ databases">
        <authorList>
            <person name="Lavstsen T."/>
            <person name="Jespersen J.S."/>
        </authorList>
    </citation>
    <scope>NUCLEOTIDE SEQUENCE</scope>
    <source>
        <tissue evidence="1">Brain</tissue>
    </source>
</reference>
<accession>A0A1A8V6Z3</accession>
<gene>
    <name evidence="1" type="primary">Nfu_g_1_017242</name>
</gene>
<name>A0A1A8V6Z3_NOTFU</name>
<feature type="non-terminal residue" evidence="1">
    <location>
        <position position="1"/>
    </location>
</feature>
<dbReference type="EMBL" id="HAEJ01015109">
    <property type="protein sequence ID" value="SBS55566.1"/>
    <property type="molecule type" value="Transcribed_RNA"/>
</dbReference>